<sequence length="299" mass="33732">MSCYFFDAKTAQFFGGPYQSVERRPGRNECGLDDDLFFHCPHLDDAVHLVIEVIEKNTNVNAIQQPVTLAWGLLKINGYLETVPEYSRVPAGFDLQKIKLYPGSPKVLTFNAQSHLQLTASGSLECSLYSHRRLLDAVDYFPDFCIVGSRYDIPGLLVNDSGPQLAMPTPMPHVPSSLDGIALSYGPHAERIEKLILDDINTDRLYRENHPPSTKDEPMKVLERRLRIGVHNGFTFLFEPIVVHLSSIDEQFLGTHSLRRKGRPLSRSSGDIRTEMNSLFVRPRVSLPKMANDDRLVIV</sequence>
<dbReference type="GO" id="GO:0097730">
    <property type="term" value="C:non-motile cilium"/>
    <property type="evidence" value="ECO:0007669"/>
    <property type="project" value="InterPro"/>
</dbReference>
<dbReference type="WBParaSite" id="ACAC_0001385801-mRNA-1">
    <property type="protein sequence ID" value="ACAC_0001385801-mRNA-1"/>
    <property type="gene ID" value="ACAC_0001385801"/>
</dbReference>
<evidence type="ECO:0000313" key="2">
    <source>
        <dbReference type="WBParaSite" id="ACAC_0001385801-mRNA-1"/>
    </source>
</evidence>
<proteinExistence type="predicted"/>
<reference evidence="2" key="2">
    <citation type="submission" date="2017-02" db="UniProtKB">
        <authorList>
            <consortium name="WormBaseParasite"/>
        </authorList>
    </citation>
    <scope>IDENTIFICATION</scope>
</reference>
<protein>
    <submittedName>
        <fullName evidence="2">Uncharacterized protein</fullName>
    </submittedName>
</protein>
<dbReference type="PANTHER" id="PTHR31043">
    <property type="entry name" value="NEPHROCYSTIN-4"/>
    <property type="match status" value="1"/>
</dbReference>
<dbReference type="GO" id="GO:0097546">
    <property type="term" value="C:ciliary base"/>
    <property type="evidence" value="ECO:0007669"/>
    <property type="project" value="TreeGrafter"/>
</dbReference>
<keyword evidence="1" id="KW-1185">Reference proteome</keyword>
<dbReference type="InterPro" id="IPR029775">
    <property type="entry name" value="NPHP4"/>
</dbReference>
<dbReference type="GO" id="GO:0090090">
    <property type="term" value="P:negative regulation of canonical Wnt signaling pathway"/>
    <property type="evidence" value="ECO:0007669"/>
    <property type="project" value="InterPro"/>
</dbReference>
<dbReference type="Proteomes" id="UP000035642">
    <property type="component" value="Unassembled WGS sequence"/>
</dbReference>
<dbReference type="GO" id="GO:0036064">
    <property type="term" value="C:ciliary basal body"/>
    <property type="evidence" value="ECO:0007669"/>
    <property type="project" value="TreeGrafter"/>
</dbReference>
<reference evidence="1" key="1">
    <citation type="submission" date="2012-09" db="EMBL/GenBank/DDBJ databases">
        <authorList>
            <person name="Martin A.A."/>
        </authorList>
    </citation>
    <scope>NUCLEOTIDE SEQUENCE</scope>
</reference>
<organism evidence="1 2">
    <name type="scientific">Angiostrongylus cantonensis</name>
    <name type="common">Rat lungworm</name>
    <dbReference type="NCBI Taxonomy" id="6313"/>
    <lineage>
        <taxon>Eukaryota</taxon>
        <taxon>Metazoa</taxon>
        <taxon>Ecdysozoa</taxon>
        <taxon>Nematoda</taxon>
        <taxon>Chromadorea</taxon>
        <taxon>Rhabditida</taxon>
        <taxon>Rhabditina</taxon>
        <taxon>Rhabditomorpha</taxon>
        <taxon>Strongyloidea</taxon>
        <taxon>Metastrongylidae</taxon>
        <taxon>Angiostrongylus</taxon>
    </lineage>
</organism>
<dbReference type="GO" id="GO:1904491">
    <property type="term" value="P:protein localization to ciliary transition zone"/>
    <property type="evidence" value="ECO:0007669"/>
    <property type="project" value="TreeGrafter"/>
</dbReference>
<dbReference type="AlphaFoldDB" id="A0A0K0DQ19"/>
<dbReference type="STRING" id="6313.A0A0K0DQ19"/>
<dbReference type="PANTHER" id="PTHR31043:SF3">
    <property type="entry name" value="NEPHROCYSTIN-4"/>
    <property type="match status" value="1"/>
</dbReference>
<name>A0A0K0DQ19_ANGCA</name>
<evidence type="ECO:0000313" key="1">
    <source>
        <dbReference type="Proteomes" id="UP000035642"/>
    </source>
</evidence>
<accession>A0A0K0DQ19</accession>
<dbReference type="GO" id="GO:0035869">
    <property type="term" value="C:ciliary transition zone"/>
    <property type="evidence" value="ECO:0007669"/>
    <property type="project" value="TreeGrafter"/>
</dbReference>